<accession>A0ABQ2LG34</accession>
<comment type="function">
    <text evidence="1 7">Assembles around the rod to form the L-ring and probably protects the motor/basal body from shearing forces during rotation.</text>
</comment>
<gene>
    <name evidence="7 8" type="primary">flgH</name>
    <name evidence="8" type="ORF">GCM10007972_23790</name>
</gene>
<dbReference type="Pfam" id="PF02107">
    <property type="entry name" value="FlgH"/>
    <property type="match status" value="1"/>
</dbReference>
<evidence type="ECO:0000256" key="3">
    <source>
        <dbReference type="ARBA" id="ARBA00022729"/>
    </source>
</evidence>
<dbReference type="PRINTS" id="PR01008">
    <property type="entry name" value="FLGLRINGFLGH"/>
</dbReference>
<keyword evidence="5 7" id="KW-0975">Bacterial flagellum</keyword>
<dbReference type="RefSeq" id="WP_150006266.1">
    <property type="nucleotide sequence ID" value="NZ_BMOV01000009.1"/>
</dbReference>
<proteinExistence type="inferred from homology"/>
<dbReference type="HAMAP" id="MF_00415">
    <property type="entry name" value="FlgH"/>
    <property type="match status" value="1"/>
</dbReference>
<dbReference type="NCBIfam" id="NF001305">
    <property type="entry name" value="PRK00249.1-5"/>
    <property type="match status" value="1"/>
</dbReference>
<keyword evidence="6 7" id="KW-0998">Cell outer membrane</keyword>
<comment type="subcellular location">
    <subcellularLocation>
        <location evidence="7">Cell outer membrane</location>
        <topology evidence="7">Lipid-anchor</topology>
    </subcellularLocation>
    <subcellularLocation>
        <location evidence="7">Bacterial flagellum basal body</location>
    </subcellularLocation>
</comment>
<dbReference type="EMBL" id="BMOV01000009">
    <property type="protein sequence ID" value="GGO15558.1"/>
    <property type="molecule type" value="Genomic_DNA"/>
</dbReference>
<keyword evidence="3 7" id="KW-0732">Signal</keyword>
<keyword evidence="9" id="KW-1185">Reference proteome</keyword>
<dbReference type="PANTHER" id="PTHR34933:SF1">
    <property type="entry name" value="FLAGELLAR L-RING PROTEIN"/>
    <property type="match status" value="1"/>
</dbReference>
<evidence type="ECO:0000256" key="6">
    <source>
        <dbReference type="ARBA" id="ARBA00023237"/>
    </source>
</evidence>
<keyword evidence="8" id="KW-0966">Cell projection</keyword>
<organism evidence="8 9">
    <name type="scientific">Iodidimonas muriae</name>
    <dbReference type="NCBI Taxonomy" id="261467"/>
    <lineage>
        <taxon>Bacteria</taxon>
        <taxon>Pseudomonadati</taxon>
        <taxon>Pseudomonadota</taxon>
        <taxon>Alphaproteobacteria</taxon>
        <taxon>Iodidimonadales</taxon>
        <taxon>Iodidimonadaceae</taxon>
        <taxon>Iodidimonas</taxon>
    </lineage>
</organism>
<evidence type="ECO:0000313" key="8">
    <source>
        <dbReference type="EMBL" id="GGO15558.1"/>
    </source>
</evidence>
<keyword evidence="4 7" id="KW-0472">Membrane</keyword>
<dbReference type="InterPro" id="IPR000527">
    <property type="entry name" value="Flag_Lring"/>
</dbReference>
<comment type="similarity">
    <text evidence="2 7">Belongs to the FlgH family.</text>
</comment>
<dbReference type="PROSITE" id="PS51257">
    <property type="entry name" value="PROKAR_LIPOPROTEIN"/>
    <property type="match status" value="1"/>
</dbReference>
<protein>
    <recommendedName>
        <fullName evidence="7">Flagellar L-ring protein</fullName>
    </recommendedName>
    <alternativeName>
        <fullName evidence="7">Basal body L-ring protein</fullName>
    </alternativeName>
</protein>
<keyword evidence="8" id="KW-0969">Cilium</keyword>
<reference evidence="9" key="1">
    <citation type="journal article" date="2019" name="Int. J. Syst. Evol. Microbiol.">
        <title>The Global Catalogue of Microorganisms (GCM) 10K type strain sequencing project: providing services to taxonomists for standard genome sequencing and annotation.</title>
        <authorList>
            <consortium name="The Broad Institute Genomics Platform"/>
            <consortium name="The Broad Institute Genome Sequencing Center for Infectious Disease"/>
            <person name="Wu L."/>
            <person name="Ma J."/>
        </authorList>
    </citation>
    <scope>NUCLEOTIDE SEQUENCE [LARGE SCALE GENOMIC DNA]</scope>
    <source>
        <strain evidence="9">JCM 17843</strain>
    </source>
</reference>
<name>A0ABQ2LG34_9PROT</name>
<evidence type="ECO:0000256" key="1">
    <source>
        <dbReference type="ARBA" id="ARBA00002591"/>
    </source>
</evidence>
<evidence type="ECO:0000313" key="9">
    <source>
        <dbReference type="Proteomes" id="UP000602381"/>
    </source>
</evidence>
<keyword evidence="8" id="KW-0282">Flagellum</keyword>
<dbReference type="Proteomes" id="UP000602381">
    <property type="component" value="Unassembled WGS sequence"/>
</dbReference>
<sequence length="249" mass="27068">MKRLQSSIKYGSLILAAIALSGCHGRFGRIGEDPPLAPVANEQAWQNDRVVSYPLPPEQQVSLPPNALWVDGKKTFFRDLRAKSVGDLLTVVIAIDDEAELSNTTTQNRTATSNLGLDGFFGLPGELDSALPDSFDPSAAVDLNSGSGHSGSGAIDRDEEIRIRIAAIIVQELPNGNFVISGRQEVRVNAELREIRIAGIIRPEDLATDNTVRYDQVAEARLSYGGKGVITDVQRPRYGQEFLDIVLPF</sequence>
<dbReference type="PANTHER" id="PTHR34933">
    <property type="entry name" value="FLAGELLAR L-RING PROTEIN"/>
    <property type="match status" value="1"/>
</dbReference>
<evidence type="ECO:0000256" key="5">
    <source>
        <dbReference type="ARBA" id="ARBA00023143"/>
    </source>
</evidence>
<comment type="caution">
    <text evidence="8">The sequence shown here is derived from an EMBL/GenBank/DDBJ whole genome shotgun (WGS) entry which is preliminary data.</text>
</comment>
<evidence type="ECO:0000256" key="7">
    <source>
        <dbReference type="HAMAP-Rule" id="MF_00415"/>
    </source>
</evidence>
<keyword evidence="7" id="KW-0449">Lipoprotein</keyword>
<evidence type="ECO:0000256" key="4">
    <source>
        <dbReference type="ARBA" id="ARBA00023136"/>
    </source>
</evidence>
<evidence type="ECO:0000256" key="2">
    <source>
        <dbReference type="ARBA" id="ARBA00006929"/>
    </source>
</evidence>
<comment type="subunit">
    <text evidence="7">The basal body constitutes a major portion of the flagellar organelle and consists of four rings (L,P,S, and M) mounted on a central rod.</text>
</comment>